<keyword evidence="7 9" id="KW-0238">DNA-binding</keyword>
<dbReference type="SMART" id="SM00490">
    <property type="entry name" value="HELICc"/>
    <property type="match status" value="1"/>
</dbReference>
<dbReference type="PANTHER" id="PTHR47964:SF1">
    <property type="entry name" value="ATP-DEPENDENT DNA HELICASE HOMOLOG RECG, CHLOROPLASTIC"/>
    <property type="match status" value="1"/>
</dbReference>
<dbReference type="Pfam" id="PF00270">
    <property type="entry name" value="DEAD"/>
    <property type="match status" value="1"/>
</dbReference>
<evidence type="ECO:0000256" key="7">
    <source>
        <dbReference type="ARBA" id="ARBA00023125"/>
    </source>
</evidence>
<dbReference type="GO" id="GO:0005524">
    <property type="term" value="F:ATP binding"/>
    <property type="evidence" value="ECO:0007669"/>
    <property type="project" value="UniProtKB-UniRule"/>
</dbReference>
<dbReference type="EMBL" id="FUWJ01000001">
    <property type="protein sequence ID" value="SJZ49173.1"/>
    <property type="molecule type" value="Genomic_DNA"/>
</dbReference>
<evidence type="ECO:0000256" key="6">
    <source>
        <dbReference type="ARBA" id="ARBA00022840"/>
    </source>
</evidence>
<dbReference type="Gene3D" id="2.40.10.170">
    <property type="match status" value="1"/>
</dbReference>
<evidence type="ECO:0000313" key="13">
    <source>
        <dbReference type="Proteomes" id="UP000190092"/>
    </source>
</evidence>
<dbReference type="GO" id="GO:0003684">
    <property type="term" value="F:damaged DNA binding"/>
    <property type="evidence" value="ECO:0007669"/>
    <property type="project" value="InterPro"/>
</dbReference>
<dbReference type="InterPro" id="IPR041471">
    <property type="entry name" value="UvrB_inter"/>
</dbReference>
<comment type="similarity">
    <text evidence="9">In the N-terminal section; belongs to the UvrB family.</text>
</comment>
<dbReference type="Pfam" id="PF00271">
    <property type="entry name" value="Helicase_C"/>
    <property type="match status" value="1"/>
</dbReference>
<dbReference type="Gene3D" id="3.40.50.11180">
    <property type="match status" value="1"/>
</dbReference>
<dbReference type="EC" id="3.6.4.-" evidence="9"/>
<keyword evidence="8 9" id="KW-0234">DNA repair</keyword>
<dbReference type="Gene3D" id="3.40.50.300">
    <property type="entry name" value="P-loop containing nucleotide triphosphate hydrolases"/>
    <property type="match status" value="2"/>
</dbReference>
<keyword evidence="1 9" id="KW-0963">Cytoplasm</keyword>
<gene>
    <name evidence="9" type="primary">mfd</name>
    <name evidence="12" type="ORF">SAMN02745126_01322</name>
</gene>
<dbReference type="GO" id="GO:0000716">
    <property type="term" value="P:transcription-coupled nucleotide-excision repair, DNA damage recognition"/>
    <property type="evidence" value="ECO:0007669"/>
    <property type="project" value="UniProtKB-UniRule"/>
</dbReference>
<dbReference type="SUPFAM" id="SSF143517">
    <property type="entry name" value="TRCF domain-like"/>
    <property type="match status" value="1"/>
</dbReference>
<dbReference type="PANTHER" id="PTHR47964">
    <property type="entry name" value="ATP-DEPENDENT DNA HELICASE HOMOLOG RECG, CHLOROPLASTIC"/>
    <property type="match status" value="1"/>
</dbReference>
<dbReference type="InterPro" id="IPR014001">
    <property type="entry name" value="Helicase_ATP-bd"/>
</dbReference>
<dbReference type="CDD" id="cd17991">
    <property type="entry name" value="DEXHc_TRCF"/>
    <property type="match status" value="1"/>
</dbReference>
<keyword evidence="4 9" id="KW-0378">Hydrolase</keyword>
<dbReference type="SMART" id="SM01058">
    <property type="entry name" value="CarD_TRCF"/>
    <property type="match status" value="1"/>
</dbReference>
<evidence type="ECO:0000256" key="3">
    <source>
        <dbReference type="ARBA" id="ARBA00022763"/>
    </source>
</evidence>
<dbReference type="GO" id="GO:0006355">
    <property type="term" value="P:regulation of DNA-templated transcription"/>
    <property type="evidence" value="ECO:0007669"/>
    <property type="project" value="UniProtKB-UniRule"/>
</dbReference>
<proteinExistence type="inferred from homology"/>
<dbReference type="InterPro" id="IPR037235">
    <property type="entry name" value="TRCF-like_C_D7"/>
</dbReference>
<dbReference type="InterPro" id="IPR005118">
    <property type="entry name" value="TRCF_C"/>
</dbReference>
<dbReference type="Proteomes" id="UP000190092">
    <property type="component" value="Unassembled WGS sequence"/>
</dbReference>
<dbReference type="SUPFAM" id="SSF141259">
    <property type="entry name" value="CarD-like"/>
    <property type="match status" value="1"/>
</dbReference>
<dbReference type="SMART" id="SM00487">
    <property type="entry name" value="DEXDc"/>
    <property type="match status" value="1"/>
</dbReference>
<sequence>MSSLAERLSVLHRKAGNWTIAGLPEGADALVLSEIAKTTGGQDILHVARDGQRLERLQDGLRFFAPDREVLVFPAWDCLPYDRLSPHPDIVAERLETLARLAAPRKAGSPARIVLASVGAVLQRVPPRGLYASAASVLRKGQTIEVVALTKFLGENGYGRADTVMEPGEFAIRGGLIDLFPPGTSEPLRLDLFGDTIETIRTFDPMSQLTTGEREEIALLPVSEVLLTPESIARFRSGYRELFGNVAGEDVLYEAVSAGQRHVGMEHWLPLFHERLETLLDYCPGAIATNDHQLKEALEARHELIVDYYDAREKTGAKGGMTGGGDYKPLPPERLYLKPSQWEALLEGRSVVQFTTFDAPPEAANAVDLGGRRHEGFAQARTAQGVNLFDKVTEHVKAANGAGRRVVIAGYTEGSVSRLQHLLQEHGATTPVPVKDYVTVLGLPAGTLGVAVWPLEHGFVLDDLEVVGEEDILGDRLSRPAKKRRPSERFIAEASALSDGDLVVHREHGVGRYEGLVTLEIQNARHDCLRLTYEGGDKLFVPVENIDVLSRYGSAEEGAQLDRLGGAAWQSRKAKLKQRIADMADRLIKIAAERAIRRGETMSPPEGLYEEFCARFPYAETDDQLQAIADVIGDLSSGKPMDRLVCGDVGFGKTEVALRAAFVGAMSGKQVAVIGPTTLLARQHHRTFVERFGGMPVRIGRLSRLVSAKEAKETKAGLKDGTIDIVVGTHALLAKGIEFKDLGLLIVDEEQHFGVAHKERLKELRADVHVLTLTATPIPRTLQLALTGVRDMSLIATPPVDRLAVRTFVTPFDAVTIREALLREQYRGGQSFYVCPRVEDLSIVAEQLRELVPEIRMAMAHGRLPPTQIENTMQEFIDGKFDVLLSTNIVESGLDIRNANTMIVHRADMFGLAQLYQLRGRIGRGKTRAYAYLTVPPGKALSEAASKRLEVMQTLDTLGAGFQLASHDLDIRGAGNLLGDEQSGHIREVGIELYQQLLEEAVSAARGRAEEVAKAEWSPQLNLGIPVLIPEEYVPDLSVRMGLYRRLGSLTNQEDIDAFAAELVDRFGKMPLEAEFLLKTVSLKLLCRTASVEKIDAGEKAVVFSFHENKFPRPDRLIGWIQKNAPLVKARPDQRVIVQRVWGDEQQRLSGVTGIVSAMAKLAA</sequence>
<dbReference type="NCBIfam" id="TIGR00580">
    <property type="entry name" value="mfd"/>
    <property type="match status" value="1"/>
</dbReference>
<dbReference type="GO" id="GO:0016787">
    <property type="term" value="F:hydrolase activity"/>
    <property type="evidence" value="ECO:0007669"/>
    <property type="project" value="UniProtKB-KW"/>
</dbReference>
<dbReference type="AlphaFoldDB" id="A0A1T4L3E8"/>
<evidence type="ECO:0000256" key="8">
    <source>
        <dbReference type="ARBA" id="ARBA00023204"/>
    </source>
</evidence>
<evidence type="ECO:0000256" key="2">
    <source>
        <dbReference type="ARBA" id="ARBA00022741"/>
    </source>
</evidence>
<dbReference type="RefSeq" id="WP_085932965.1">
    <property type="nucleotide sequence ID" value="NZ_FUWJ01000001.1"/>
</dbReference>
<dbReference type="SUPFAM" id="SSF52540">
    <property type="entry name" value="P-loop containing nucleoside triphosphate hydrolases"/>
    <property type="match status" value="4"/>
</dbReference>
<dbReference type="Gene3D" id="3.30.2060.10">
    <property type="entry name" value="Penicillin-binding protein 1b domain"/>
    <property type="match status" value="1"/>
</dbReference>
<dbReference type="PROSITE" id="PS51192">
    <property type="entry name" value="HELICASE_ATP_BIND_1"/>
    <property type="match status" value="1"/>
</dbReference>
<dbReference type="GO" id="GO:0005737">
    <property type="term" value="C:cytoplasm"/>
    <property type="evidence" value="ECO:0007669"/>
    <property type="project" value="UniProtKB-SubCell"/>
</dbReference>
<evidence type="ECO:0000259" key="10">
    <source>
        <dbReference type="PROSITE" id="PS51192"/>
    </source>
</evidence>
<dbReference type="STRING" id="225324.SAMN02745126_01322"/>
<dbReference type="Pfam" id="PF17757">
    <property type="entry name" value="UvrB_inter"/>
    <property type="match status" value="1"/>
</dbReference>
<keyword evidence="2 9" id="KW-0547">Nucleotide-binding</keyword>
<feature type="domain" description="Helicase ATP-binding" evidence="10">
    <location>
        <begin position="634"/>
        <end position="795"/>
    </location>
</feature>
<dbReference type="SMART" id="SM00982">
    <property type="entry name" value="TRCF"/>
    <property type="match status" value="1"/>
</dbReference>
<dbReference type="Pfam" id="PF03461">
    <property type="entry name" value="TRCF"/>
    <property type="match status" value="1"/>
</dbReference>
<comment type="subcellular location">
    <subcellularLocation>
        <location evidence="9">Cytoplasm</location>
    </subcellularLocation>
</comment>
<evidence type="ECO:0000259" key="11">
    <source>
        <dbReference type="PROSITE" id="PS51194"/>
    </source>
</evidence>
<dbReference type="Pfam" id="PF02559">
    <property type="entry name" value="CarD_TRCF_RID"/>
    <property type="match status" value="1"/>
</dbReference>
<keyword evidence="3 9" id="KW-0227">DNA damage</keyword>
<dbReference type="GO" id="GO:0003678">
    <property type="term" value="F:DNA helicase activity"/>
    <property type="evidence" value="ECO:0007669"/>
    <property type="project" value="TreeGrafter"/>
</dbReference>
<reference evidence="13" key="1">
    <citation type="submission" date="2017-02" db="EMBL/GenBank/DDBJ databases">
        <authorList>
            <person name="Varghese N."/>
            <person name="Submissions S."/>
        </authorList>
    </citation>
    <scope>NUCLEOTIDE SEQUENCE [LARGE SCALE GENOMIC DNA]</scope>
    <source>
        <strain evidence="13">ATCC 27094</strain>
    </source>
</reference>
<evidence type="ECO:0000313" key="12">
    <source>
        <dbReference type="EMBL" id="SJZ49173.1"/>
    </source>
</evidence>
<dbReference type="InterPro" id="IPR027417">
    <property type="entry name" value="P-loop_NTPase"/>
</dbReference>
<organism evidence="12 13">
    <name type="scientific">Enhydrobacter aerosaccus</name>
    <dbReference type="NCBI Taxonomy" id="225324"/>
    <lineage>
        <taxon>Bacteria</taxon>
        <taxon>Pseudomonadati</taxon>
        <taxon>Pseudomonadota</taxon>
        <taxon>Alphaproteobacteria</taxon>
        <taxon>Hyphomicrobiales</taxon>
        <taxon>Enhydrobacter</taxon>
    </lineage>
</organism>
<dbReference type="PROSITE" id="PS51194">
    <property type="entry name" value="HELICASE_CTER"/>
    <property type="match status" value="1"/>
</dbReference>
<comment type="function">
    <text evidence="9">Couples transcription and DNA repair by recognizing RNA polymerase (RNAP) stalled at DNA lesions. Mediates ATP-dependent release of RNAP and its truncated transcript from the DNA, and recruitment of nucleotide excision repair machinery to the damaged site.</text>
</comment>
<protein>
    <recommendedName>
        <fullName evidence="9">Transcription-repair-coupling factor</fullName>
        <shortName evidence="9">TRCF</shortName>
        <ecNumber evidence="9">3.6.4.-</ecNumber>
    </recommendedName>
</protein>
<feature type="domain" description="Helicase C-terminal" evidence="11">
    <location>
        <begin position="816"/>
        <end position="970"/>
    </location>
</feature>
<dbReference type="InterPro" id="IPR003711">
    <property type="entry name" value="CarD-like/TRCF_RID"/>
</dbReference>
<dbReference type="InterPro" id="IPR001650">
    <property type="entry name" value="Helicase_C-like"/>
</dbReference>
<dbReference type="HAMAP" id="MF_00969">
    <property type="entry name" value="TRCF"/>
    <property type="match status" value="1"/>
</dbReference>
<accession>A0A1T4L3E8</accession>
<keyword evidence="5 12" id="KW-0347">Helicase</keyword>
<name>A0A1T4L3E8_9HYPH</name>
<dbReference type="InterPro" id="IPR047112">
    <property type="entry name" value="RecG/Mfd"/>
</dbReference>
<dbReference type="Gene3D" id="3.90.1150.50">
    <property type="entry name" value="Transcription-repair-coupling factor, D7 domain"/>
    <property type="match status" value="1"/>
</dbReference>
<dbReference type="InterPro" id="IPR011545">
    <property type="entry name" value="DEAD/DEAH_box_helicase_dom"/>
</dbReference>
<evidence type="ECO:0000256" key="5">
    <source>
        <dbReference type="ARBA" id="ARBA00022806"/>
    </source>
</evidence>
<dbReference type="InterPro" id="IPR004576">
    <property type="entry name" value="Mfd"/>
</dbReference>
<keyword evidence="13" id="KW-1185">Reference proteome</keyword>
<dbReference type="InterPro" id="IPR036101">
    <property type="entry name" value="CarD-like/TRCF_RID_sf"/>
</dbReference>
<evidence type="ECO:0000256" key="1">
    <source>
        <dbReference type="ARBA" id="ARBA00022490"/>
    </source>
</evidence>
<evidence type="ECO:0000256" key="9">
    <source>
        <dbReference type="HAMAP-Rule" id="MF_00969"/>
    </source>
</evidence>
<comment type="similarity">
    <text evidence="9">In the C-terminal section; belongs to the helicase family. RecG subfamily.</text>
</comment>
<evidence type="ECO:0000256" key="4">
    <source>
        <dbReference type="ARBA" id="ARBA00022801"/>
    </source>
</evidence>
<keyword evidence="6 9" id="KW-0067">ATP-binding</keyword>